<dbReference type="PANTHER" id="PTHR32063">
    <property type="match status" value="1"/>
</dbReference>
<dbReference type="Gene3D" id="3.30.2090.10">
    <property type="entry name" value="Multidrug efflux transporter AcrB TolC docking domain, DN and DC subdomains"/>
    <property type="match status" value="2"/>
</dbReference>
<dbReference type="Pfam" id="PF00873">
    <property type="entry name" value="ACR_tran"/>
    <property type="match status" value="1"/>
</dbReference>
<feature type="transmembrane region" description="Helical" evidence="1">
    <location>
        <begin position="896"/>
        <end position="915"/>
    </location>
</feature>
<keyword evidence="1" id="KW-1133">Transmembrane helix</keyword>
<dbReference type="PANTHER" id="PTHR32063:SF16">
    <property type="entry name" value="CATION EFFLUX SYSTEM (ACRB_ACRD_ACRF FAMILY)"/>
    <property type="match status" value="1"/>
</dbReference>
<keyword evidence="3" id="KW-1185">Reference proteome</keyword>
<dbReference type="SUPFAM" id="SSF82866">
    <property type="entry name" value="Multidrug efflux transporter AcrB transmembrane domain"/>
    <property type="match status" value="2"/>
</dbReference>
<keyword evidence="1" id="KW-0812">Transmembrane</keyword>
<name>A0ABM7ULC0_9LEPT</name>
<sequence length="1067" mass="118873">MSQIKNLKLDFAGKLASGFLHSQLTPVIIFISLIVGGFSVILTPKEEEPQISVPMVDIQFTALGFSPEETERKLTEVVERAVWGLEGVEYVYSSSKWHGSLITVRFKVGEPIEPSLFKIHHKLKEIGSKLPKNVSEPSVRSFSIDDVPFLTLSFSSDSRDDYEIRTAVSPIARELSSTFNVSKIELLGGRKRAVRVIVDSKKMSNFGVNLLDVSSSLESQGSFLHAGKNWSDSEVLDVDVGGIIRDINTVKTLPVAQRGGRVIRLNEIASISEGPEERTKTSVLYDKALGGVKREAVSIVFAKRKGTNVVVLAEDLLERVEVFREGLPKDIKMSVMRNFGSTAADKSRELIEHLIIATLSVTILIAIWMGWRAAFVVAIAIPVTLALTLAIYYFMGYTLNRVTLFALIFSIGILVDDAIVVVENIERHLRENPQLGIVKATVNAVTEVGNPTILATFTVIASILPMAFVSGLMGPYMKPIPVGASLAMIISLFAAFIITPWASIRLLKNKHKSNKPEVISKTSILDFTYIRIVNWLLNSKRNAGIFVFFTVFLLLISIGFIGFKWVKVKMLPFDNKEEFQILIDYPSDTSLSEGIYRSQELAEDLLTDENVIKVQIFAGESAPFSFSGMVKHSYLRNYEYMNDFHIVLKDKNQRKKSSHEIIESLRNKIKIFSNKHNAISKVLEVPPGPPVMATMVAEVYGADTSQRERVAKEIFNVFSKEQSVVDLDTSLRNGRDKIVYPIDYEKAGILGIKATSLSSTGKYLFSEYSAISLAETIAPEEVAVNLSVSQKDRSSYYPFKNQKLTSSETGMIPAESILGIPYRTEDRTLFRKNLKPVSYVTSEFSGDEEAPVYGMLKIAPKIQYQTQTAEVPWDTRRPVIKWDGEWFITYEVFRDLGSAFAIVMILIYILVLGWFKSYSVPLIIMAPIPISLIGILPGHWMVGAYFTATSMIGFIAGAGIIVRNSIILVDFIEEEVKKGILLKDAVIHAGLVRFRPMLLTASAVIVGSSVMLFDPIFQGLAVSLIFGEIAATFLSRFTIPILYYWFVGKSRQSRLQSSNESILTTIR</sequence>
<feature type="transmembrane region" description="Helical" evidence="1">
    <location>
        <begin position="992"/>
        <end position="1013"/>
    </location>
</feature>
<dbReference type="Gene3D" id="3.30.70.1320">
    <property type="entry name" value="Multidrug efflux transporter AcrB pore domain like"/>
    <property type="match status" value="1"/>
</dbReference>
<feature type="transmembrane region" description="Helical" evidence="1">
    <location>
        <begin position="375"/>
        <end position="395"/>
    </location>
</feature>
<dbReference type="SUPFAM" id="SSF82693">
    <property type="entry name" value="Multidrug efflux transporter AcrB pore domain, PN1, PN2, PC1 and PC2 subdomains"/>
    <property type="match status" value="3"/>
</dbReference>
<organism evidence="2 3">
    <name type="scientific">Leptospira kobayashii</name>
    <dbReference type="NCBI Taxonomy" id="1917830"/>
    <lineage>
        <taxon>Bacteria</taxon>
        <taxon>Pseudomonadati</taxon>
        <taxon>Spirochaetota</taxon>
        <taxon>Spirochaetia</taxon>
        <taxon>Leptospirales</taxon>
        <taxon>Leptospiraceae</taxon>
        <taxon>Leptospira</taxon>
    </lineage>
</organism>
<dbReference type="RefSeq" id="WP_109020418.1">
    <property type="nucleotide sequence ID" value="NZ_AP025028.1"/>
</dbReference>
<feature type="transmembrane region" description="Helical" evidence="1">
    <location>
        <begin position="480"/>
        <end position="498"/>
    </location>
</feature>
<accession>A0ABM7ULC0</accession>
<feature type="transmembrane region" description="Helical" evidence="1">
    <location>
        <begin position="544"/>
        <end position="566"/>
    </location>
</feature>
<feature type="transmembrane region" description="Helical" evidence="1">
    <location>
        <begin position="948"/>
        <end position="972"/>
    </location>
</feature>
<feature type="transmembrane region" description="Helical" evidence="1">
    <location>
        <begin position="1019"/>
        <end position="1046"/>
    </location>
</feature>
<dbReference type="Gene3D" id="1.20.1640.10">
    <property type="entry name" value="Multidrug efflux transporter AcrB transmembrane domain"/>
    <property type="match status" value="2"/>
</dbReference>
<dbReference type="InterPro" id="IPR001036">
    <property type="entry name" value="Acrflvin-R"/>
</dbReference>
<protein>
    <submittedName>
        <fullName evidence="2">Multidrug transporter AcrB</fullName>
    </submittedName>
</protein>
<evidence type="ECO:0000313" key="2">
    <source>
        <dbReference type="EMBL" id="BDA79768.1"/>
    </source>
</evidence>
<evidence type="ECO:0000256" key="1">
    <source>
        <dbReference type="SAM" id="Phobius"/>
    </source>
</evidence>
<gene>
    <name evidence="2" type="ORF">LPTSP3_g26980</name>
</gene>
<keyword evidence="1" id="KW-0472">Membrane</keyword>
<dbReference type="PRINTS" id="PR00702">
    <property type="entry name" value="ACRIFLAVINRP"/>
</dbReference>
<feature type="transmembrane region" description="Helical" evidence="1">
    <location>
        <begin position="453"/>
        <end position="473"/>
    </location>
</feature>
<dbReference type="InterPro" id="IPR027463">
    <property type="entry name" value="AcrB_DN_DC_subdom"/>
</dbReference>
<evidence type="ECO:0000313" key="3">
    <source>
        <dbReference type="Proteomes" id="UP000245263"/>
    </source>
</evidence>
<dbReference type="Gene3D" id="3.30.70.1440">
    <property type="entry name" value="Multidrug efflux transporter AcrB pore domain"/>
    <property type="match status" value="1"/>
</dbReference>
<feature type="transmembrane region" description="Helical" evidence="1">
    <location>
        <begin position="350"/>
        <end position="369"/>
    </location>
</feature>
<proteinExistence type="predicted"/>
<feature type="transmembrane region" description="Helical" evidence="1">
    <location>
        <begin position="402"/>
        <end position="422"/>
    </location>
</feature>
<dbReference type="Proteomes" id="UP000245263">
    <property type="component" value="Chromosome 1"/>
</dbReference>
<reference evidence="2 3" key="1">
    <citation type="submission" date="2021-08" db="EMBL/GenBank/DDBJ databases">
        <title>Complete genome sequence of Leptospira kobayashii strain E30.</title>
        <authorList>
            <person name="Nakao R."/>
            <person name="Nakamura S."/>
            <person name="Masuzawa T."/>
            <person name="Koizumi N."/>
        </authorList>
    </citation>
    <scope>NUCLEOTIDE SEQUENCE [LARGE SCALE GENOMIC DNA]</scope>
    <source>
        <strain evidence="2 3">E30</strain>
    </source>
</reference>
<feature type="transmembrane region" description="Helical" evidence="1">
    <location>
        <begin position="20"/>
        <end position="42"/>
    </location>
</feature>
<dbReference type="EMBL" id="AP025028">
    <property type="protein sequence ID" value="BDA79768.1"/>
    <property type="molecule type" value="Genomic_DNA"/>
</dbReference>
<dbReference type="SUPFAM" id="SSF82714">
    <property type="entry name" value="Multidrug efflux transporter AcrB TolC docking domain, DN and DC subdomains"/>
    <property type="match status" value="1"/>
</dbReference>
<dbReference type="Gene3D" id="3.30.70.1430">
    <property type="entry name" value="Multidrug efflux transporter AcrB pore domain"/>
    <property type="match status" value="2"/>
</dbReference>